<protein>
    <submittedName>
        <fullName evidence="3">Uncharacterized protein</fullName>
    </submittedName>
</protein>
<sequence>MSDWARVVEWNEFFCAIVLIPIAMVSSLQFQKTEREKLEKLARKGPKPEETTSASSGGSATEAKPNSASTSGASTERVSTDKHRNYAVIAGVITAFGALGWYLKGSEKKPEIQED</sequence>
<dbReference type="PANTHER" id="PTHR33878">
    <property type="entry name" value="OS08G0559000 PROTEIN"/>
    <property type="match status" value="1"/>
</dbReference>
<proteinExistence type="predicted"/>
<accession>W9QJ52</accession>
<evidence type="ECO:0000256" key="1">
    <source>
        <dbReference type="SAM" id="MobiDB-lite"/>
    </source>
</evidence>
<keyword evidence="2" id="KW-0472">Membrane</keyword>
<dbReference type="EMBL" id="KE343693">
    <property type="protein sequence ID" value="EXB38429.1"/>
    <property type="molecule type" value="Genomic_DNA"/>
</dbReference>
<name>W9QJ52_9ROSA</name>
<dbReference type="AlphaFoldDB" id="W9QJ52"/>
<evidence type="ECO:0000313" key="4">
    <source>
        <dbReference type="Proteomes" id="UP000030645"/>
    </source>
</evidence>
<dbReference type="STRING" id="981085.W9QJ52"/>
<dbReference type="Proteomes" id="UP000030645">
    <property type="component" value="Unassembled WGS sequence"/>
</dbReference>
<feature type="transmembrane region" description="Helical" evidence="2">
    <location>
        <begin position="12"/>
        <end position="30"/>
    </location>
</feature>
<evidence type="ECO:0000313" key="3">
    <source>
        <dbReference type="EMBL" id="EXB38429.1"/>
    </source>
</evidence>
<dbReference type="InterPro" id="IPR045284">
    <property type="entry name" value="At2g27730-like"/>
</dbReference>
<keyword evidence="2" id="KW-0812">Transmembrane</keyword>
<organism evidence="3 4">
    <name type="scientific">Morus notabilis</name>
    <dbReference type="NCBI Taxonomy" id="981085"/>
    <lineage>
        <taxon>Eukaryota</taxon>
        <taxon>Viridiplantae</taxon>
        <taxon>Streptophyta</taxon>
        <taxon>Embryophyta</taxon>
        <taxon>Tracheophyta</taxon>
        <taxon>Spermatophyta</taxon>
        <taxon>Magnoliopsida</taxon>
        <taxon>eudicotyledons</taxon>
        <taxon>Gunneridae</taxon>
        <taxon>Pentapetalae</taxon>
        <taxon>rosids</taxon>
        <taxon>fabids</taxon>
        <taxon>Rosales</taxon>
        <taxon>Moraceae</taxon>
        <taxon>Moreae</taxon>
        <taxon>Morus</taxon>
    </lineage>
</organism>
<evidence type="ECO:0000256" key="2">
    <source>
        <dbReference type="SAM" id="Phobius"/>
    </source>
</evidence>
<feature type="compositionally biased region" description="Low complexity" evidence="1">
    <location>
        <begin position="51"/>
        <end position="63"/>
    </location>
</feature>
<feature type="compositionally biased region" description="Basic and acidic residues" evidence="1">
    <location>
        <begin position="38"/>
        <end position="50"/>
    </location>
</feature>
<keyword evidence="4" id="KW-1185">Reference proteome</keyword>
<keyword evidence="2" id="KW-1133">Transmembrane helix</keyword>
<dbReference type="PANTHER" id="PTHR33878:SF1">
    <property type="entry name" value="OS08G0559000 PROTEIN"/>
    <property type="match status" value="1"/>
</dbReference>
<feature type="region of interest" description="Disordered" evidence="1">
    <location>
        <begin position="38"/>
        <end position="79"/>
    </location>
</feature>
<gene>
    <name evidence="3" type="ORF">L484_022329</name>
</gene>
<feature type="compositionally biased region" description="Polar residues" evidence="1">
    <location>
        <begin position="64"/>
        <end position="77"/>
    </location>
</feature>
<feature type="transmembrane region" description="Helical" evidence="2">
    <location>
        <begin position="86"/>
        <end position="103"/>
    </location>
</feature>
<reference evidence="4" key="1">
    <citation type="submission" date="2013-01" db="EMBL/GenBank/DDBJ databases">
        <title>Draft Genome Sequence of a Mulberry Tree, Morus notabilis C.K. Schneid.</title>
        <authorList>
            <person name="He N."/>
            <person name="Zhao S."/>
        </authorList>
    </citation>
    <scope>NUCLEOTIDE SEQUENCE</scope>
</reference>